<organism evidence="2 3">
    <name type="scientific">Pseudovibrio brasiliensis</name>
    <dbReference type="NCBI Taxonomy" id="1898042"/>
    <lineage>
        <taxon>Bacteria</taxon>
        <taxon>Pseudomonadati</taxon>
        <taxon>Pseudomonadota</taxon>
        <taxon>Alphaproteobacteria</taxon>
        <taxon>Hyphomicrobiales</taxon>
        <taxon>Stappiaceae</taxon>
        <taxon>Pseudovibrio</taxon>
    </lineage>
</organism>
<keyword evidence="3" id="KW-1185">Reference proteome</keyword>
<dbReference type="Proteomes" id="UP000680706">
    <property type="component" value="Chromosome"/>
</dbReference>
<dbReference type="InterPro" id="IPR012433">
    <property type="entry name" value="Imm11"/>
</dbReference>
<accession>A0ABX8AL95</accession>
<evidence type="ECO:0000313" key="3">
    <source>
        <dbReference type="Proteomes" id="UP000680706"/>
    </source>
</evidence>
<feature type="domain" description="PLD phosphodiesterase" evidence="1">
    <location>
        <begin position="123"/>
        <end position="151"/>
    </location>
</feature>
<gene>
    <name evidence="2" type="ORF">KGB56_21430</name>
</gene>
<evidence type="ECO:0000259" key="1">
    <source>
        <dbReference type="PROSITE" id="PS50035"/>
    </source>
</evidence>
<dbReference type="InterPro" id="IPR001736">
    <property type="entry name" value="PLipase_D/transphosphatidylase"/>
</dbReference>
<proteinExistence type="predicted"/>
<reference evidence="2 3" key="1">
    <citation type="journal article" date="2021" name="Angew. Chem. Int. Ed. Engl.">
        <title>A novel family of nonribosomal peptides modulate collective behavior in Pseudovibrio bacteria isolated from marine sponges.</title>
        <authorList>
            <person name="Ioca L.P."/>
            <person name="Dai Y."/>
            <person name="Kunakom S."/>
            <person name="Diaz-Espinosa J."/>
            <person name="Krunic A."/>
            <person name="Crnkovic C.M."/>
            <person name="Orjala J."/>
            <person name="Sanchez L.M."/>
            <person name="Ferreira A.G."/>
            <person name="Berlinck R.G.S."/>
            <person name="Eustaquio A.S."/>
        </authorList>
    </citation>
    <scope>NUCLEOTIDE SEQUENCE [LARGE SCALE GENOMIC DNA]</scope>
    <source>
        <strain evidence="2 3">Ab134</strain>
    </source>
</reference>
<dbReference type="Pfam" id="PF07791">
    <property type="entry name" value="Imm11"/>
    <property type="match status" value="1"/>
</dbReference>
<dbReference type="EMBL" id="CP074126">
    <property type="protein sequence ID" value="QUS55814.1"/>
    <property type="molecule type" value="Genomic_DNA"/>
</dbReference>
<evidence type="ECO:0000313" key="2">
    <source>
        <dbReference type="EMBL" id="QUS55814.1"/>
    </source>
</evidence>
<dbReference type="PROSITE" id="PS50035">
    <property type="entry name" value="PLD"/>
    <property type="match status" value="1"/>
</dbReference>
<protein>
    <recommendedName>
        <fullName evidence="1">PLD phosphodiesterase domain-containing protein</fullName>
    </recommendedName>
</protein>
<name>A0ABX8AL95_9HYPH</name>
<dbReference type="RefSeq" id="WP_075698384.1">
    <property type="nucleotide sequence ID" value="NZ_CP074126.1"/>
</dbReference>
<sequence>MPFIVNFGFKNGPELYALSDEFEPPLTPQKELRTMLSKGRNRFDKPGEQMAMDAARLAEMPHTLYLKEADKRGLPDIISGPGGSIVVSERLKDKLEELEQGRHGFYPVVIKQKGTEKVYGTGHILYLHQKLDIIDHDNTLYVGAKNYDGPRYGGGEDRAASNHFELRSVTSPGKQLYTCDAYLIHFKPGSLEGHHLWRGTVGKPEYFESSTYHPNPTTYIDPLARTIFISDELARWILAEKIIGWDLFPILDKHVDWGAAQFNK</sequence>